<reference evidence="4 5" key="1">
    <citation type="submission" date="2019-10" db="EMBL/GenBank/DDBJ databases">
        <authorList>
            <person name="Palmer J.M."/>
        </authorList>
    </citation>
    <scope>NUCLEOTIDE SEQUENCE [LARGE SCALE GENOMIC DNA]</scope>
    <source>
        <strain evidence="4 5">TWF694</strain>
    </source>
</reference>
<dbReference type="InterPro" id="IPR003103">
    <property type="entry name" value="BAG_domain"/>
</dbReference>
<evidence type="ECO:0000313" key="4">
    <source>
        <dbReference type="EMBL" id="KAK6544444.1"/>
    </source>
</evidence>
<dbReference type="PROSITE" id="PS51035">
    <property type="entry name" value="BAG"/>
    <property type="match status" value="1"/>
</dbReference>
<dbReference type="SUPFAM" id="SSF54236">
    <property type="entry name" value="Ubiquitin-like"/>
    <property type="match status" value="1"/>
</dbReference>
<evidence type="ECO:0000256" key="2">
    <source>
        <dbReference type="SAM" id="Phobius"/>
    </source>
</evidence>
<keyword evidence="2" id="KW-1133">Transmembrane helix</keyword>
<feature type="region of interest" description="Disordered" evidence="1">
    <location>
        <begin position="268"/>
        <end position="289"/>
    </location>
</feature>
<dbReference type="InterPro" id="IPR000626">
    <property type="entry name" value="Ubiquitin-like_dom"/>
</dbReference>
<feature type="domain" description="BAG" evidence="3">
    <location>
        <begin position="307"/>
        <end position="383"/>
    </location>
</feature>
<dbReference type="InterPro" id="IPR036533">
    <property type="entry name" value="BAG_dom_sf"/>
</dbReference>
<dbReference type="Pfam" id="PF02179">
    <property type="entry name" value="BAG"/>
    <property type="match status" value="1"/>
</dbReference>
<feature type="compositionally biased region" description="Basic and acidic residues" evidence="1">
    <location>
        <begin position="320"/>
        <end position="338"/>
    </location>
</feature>
<proteinExistence type="predicted"/>
<keyword evidence="2" id="KW-0812">Transmembrane</keyword>
<gene>
    <name evidence="4" type="ORF">TWF694_001139</name>
</gene>
<evidence type="ECO:0000259" key="3">
    <source>
        <dbReference type="PROSITE" id="PS51035"/>
    </source>
</evidence>
<dbReference type="Gene3D" id="1.20.58.120">
    <property type="entry name" value="BAG domain"/>
    <property type="match status" value="1"/>
</dbReference>
<keyword evidence="5" id="KW-1185">Reference proteome</keyword>
<sequence length="385" mass="42851">MFSCPTLPERRNVGLDIPVVELDSQRVRNNSSPLLGPTKGWTVSVDAWAKPISQRPRLPPAVNWPVRSTSIATRTNNHSIRAPSHGIKQDKLASKDLWEALLPTRLASLLDSHLTPISDHFSSQISFIRSHLPPSIADTTSPNVLVLLIILILTFIPLSLLTFPMRRFLKDITGSSFFDDDESRTEDKILVQHARDTLNITFPKGDISASKTTIKDLRISVQDALGFSHDHSIKLVFAGHNLKVDEEPLSKYNLKHGAKVLCMASKSKLAAPPSSSGSRTPVPRATPEPAKKIVIPPLEKIQLVRKHITGTVLPLVEAFEKDPPQDEGKRKEEHHRLGETVLGEMLKLDSVDVDGEDGPEVRKRRKEMVKELHGLLERLDKVDKP</sequence>
<dbReference type="Proteomes" id="UP001365542">
    <property type="component" value="Unassembled WGS sequence"/>
</dbReference>
<dbReference type="GO" id="GO:0051087">
    <property type="term" value="F:protein-folding chaperone binding"/>
    <property type="evidence" value="ECO:0007669"/>
    <property type="project" value="InterPro"/>
</dbReference>
<feature type="region of interest" description="Disordered" evidence="1">
    <location>
        <begin position="320"/>
        <end position="343"/>
    </location>
</feature>
<dbReference type="EMBL" id="JAVHJO010000001">
    <property type="protein sequence ID" value="KAK6544444.1"/>
    <property type="molecule type" value="Genomic_DNA"/>
</dbReference>
<protein>
    <recommendedName>
        <fullName evidence="3">BAG domain-containing protein</fullName>
    </recommendedName>
</protein>
<dbReference type="InterPro" id="IPR029071">
    <property type="entry name" value="Ubiquitin-like_domsf"/>
</dbReference>
<accession>A0AAV9XR59</accession>
<dbReference type="Gene3D" id="3.10.20.90">
    <property type="entry name" value="Phosphatidylinositol 3-kinase Catalytic Subunit, Chain A, domain 1"/>
    <property type="match status" value="1"/>
</dbReference>
<feature type="transmembrane region" description="Helical" evidence="2">
    <location>
        <begin position="144"/>
        <end position="163"/>
    </location>
</feature>
<dbReference type="SMART" id="SM00264">
    <property type="entry name" value="BAG"/>
    <property type="match status" value="1"/>
</dbReference>
<comment type="caution">
    <text evidence="4">The sequence shown here is derived from an EMBL/GenBank/DDBJ whole genome shotgun (WGS) entry which is preliminary data.</text>
</comment>
<evidence type="ECO:0000256" key="1">
    <source>
        <dbReference type="SAM" id="MobiDB-lite"/>
    </source>
</evidence>
<keyword evidence="2" id="KW-0472">Membrane</keyword>
<evidence type="ECO:0000313" key="5">
    <source>
        <dbReference type="Proteomes" id="UP001365542"/>
    </source>
</evidence>
<name>A0AAV9XR59_9PEZI</name>
<feature type="compositionally biased region" description="Low complexity" evidence="1">
    <location>
        <begin position="268"/>
        <end position="278"/>
    </location>
</feature>
<organism evidence="4 5">
    <name type="scientific">Orbilia ellipsospora</name>
    <dbReference type="NCBI Taxonomy" id="2528407"/>
    <lineage>
        <taxon>Eukaryota</taxon>
        <taxon>Fungi</taxon>
        <taxon>Dikarya</taxon>
        <taxon>Ascomycota</taxon>
        <taxon>Pezizomycotina</taxon>
        <taxon>Orbiliomycetes</taxon>
        <taxon>Orbiliales</taxon>
        <taxon>Orbiliaceae</taxon>
        <taxon>Orbilia</taxon>
    </lineage>
</organism>
<dbReference type="Pfam" id="PF00240">
    <property type="entry name" value="ubiquitin"/>
    <property type="match status" value="1"/>
</dbReference>
<dbReference type="SUPFAM" id="SSF63491">
    <property type="entry name" value="BAG domain"/>
    <property type="match status" value="1"/>
</dbReference>
<dbReference type="AlphaFoldDB" id="A0AAV9XR59"/>